<dbReference type="AlphaFoldDB" id="A0A834XHN4"/>
<keyword evidence="6" id="KW-0443">Lipid metabolism</keyword>
<evidence type="ECO:0000256" key="4">
    <source>
        <dbReference type="ARBA" id="ARBA00022857"/>
    </source>
</evidence>
<dbReference type="InterPro" id="IPR050091">
    <property type="entry name" value="PKS_NRPS_Biosynth_Enz"/>
</dbReference>
<dbReference type="InterPro" id="IPR042104">
    <property type="entry name" value="PKS_dehydratase_sf"/>
</dbReference>
<sequence length="419" mass="47575">MVAINRRGANWIREKERNGIESLSKTRTKIGLYKRDYANNLEFLLMNLGKLYNADGRPDFTKLYQTINYPVGRGTPMINSMIGWDHSIEWAVADFSGKSGGSGETIIKIDLSKDEHSYISGHTIDGRILFPATGYLTFVWKTFAKLHNTDYEKLPITFENVQFYCATIMPKEGPVRFLINIFDGTGDFEICEGGSPAVTGKIFESDDPKKDQLNNLPIPSANNTNDVDGELLNLNKTDIYKDLRLRSYDYGGIFQGIKTSNNHGNTGELVWNNDWISFMDTMLQYSILGGHSRDLYLPVRIQYAAINPIGHYEMLKNNEIENSNDNDVAEVDAKPSEKTLNVYSYKNINLVKCGGVKIRGMKASLASRRQQTQSWPKHEKYVFIPYENNQILVKEPTKSRLHALTVMLQTVIENLNVLK</sequence>
<feature type="active site" description="Proton acceptor; for dehydratase activity" evidence="9">
    <location>
        <position position="122"/>
    </location>
</feature>
<dbReference type="Proteomes" id="UP000639338">
    <property type="component" value="Unassembled WGS sequence"/>
</dbReference>
<evidence type="ECO:0000256" key="7">
    <source>
        <dbReference type="ARBA" id="ARBA00023160"/>
    </source>
</evidence>
<proteinExistence type="predicted"/>
<dbReference type="GO" id="GO:0004312">
    <property type="term" value="F:fatty acid synthase activity"/>
    <property type="evidence" value="ECO:0007669"/>
    <property type="project" value="TreeGrafter"/>
</dbReference>
<dbReference type="GO" id="GO:0006633">
    <property type="term" value="P:fatty acid biosynthetic process"/>
    <property type="evidence" value="ECO:0007669"/>
    <property type="project" value="UniProtKB-KW"/>
</dbReference>
<evidence type="ECO:0000256" key="9">
    <source>
        <dbReference type="PROSITE-ProRule" id="PRU01363"/>
    </source>
</evidence>
<keyword evidence="4" id="KW-0521">NADP</keyword>
<evidence type="ECO:0000256" key="5">
    <source>
        <dbReference type="ARBA" id="ARBA00023002"/>
    </source>
</evidence>
<keyword evidence="12" id="KW-1185">Reference proteome</keyword>
<dbReference type="PANTHER" id="PTHR43775">
    <property type="entry name" value="FATTY ACID SYNTHASE"/>
    <property type="match status" value="1"/>
</dbReference>
<reference evidence="11 12" key="1">
    <citation type="submission" date="2020-08" db="EMBL/GenBank/DDBJ databases">
        <title>Aphidius gifuensis genome sequencing and assembly.</title>
        <authorList>
            <person name="Du Z."/>
        </authorList>
    </citation>
    <scope>NUCLEOTIDE SEQUENCE [LARGE SCALE GENOMIC DNA]</scope>
    <source>
        <strain evidence="11">YNYX2018</strain>
        <tissue evidence="11">Adults</tissue>
    </source>
</reference>
<evidence type="ECO:0000256" key="1">
    <source>
        <dbReference type="ARBA" id="ARBA00022450"/>
    </source>
</evidence>
<feature type="active site" description="Proton donor; for dehydratase activity" evidence="9">
    <location>
        <position position="280"/>
    </location>
</feature>
<dbReference type="PANTHER" id="PTHR43775:SF7">
    <property type="entry name" value="FATTY ACID SYNTHASE"/>
    <property type="match status" value="1"/>
</dbReference>
<evidence type="ECO:0000256" key="2">
    <source>
        <dbReference type="ARBA" id="ARBA00022516"/>
    </source>
</evidence>
<evidence type="ECO:0000256" key="8">
    <source>
        <dbReference type="ARBA" id="ARBA00023268"/>
    </source>
</evidence>
<dbReference type="Gene3D" id="3.10.129.110">
    <property type="entry name" value="Polyketide synthase dehydratase"/>
    <property type="match status" value="1"/>
</dbReference>
<gene>
    <name evidence="11" type="ORF">HCN44_011068</name>
</gene>
<feature type="region of interest" description="C-terminal hotdog fold" evidence="9">
    <location>
        <begin position="231"/>
        <end position="367"/>
    </location>
</feature>
<dbReference type="GO" id="GO:0016491">
    <property type="term" value="F:oxidoreductase activity"/>
    <property type="evidence" value="ECO:0007669"/>
    <property type="project" value="UniProtKB-KW"/>
</dbReference>
<dbReference type="OrthoDB" id="329835at2759"/>
<evidence type="ECO:0000256" key="3">
    <source>
        <dbReference type="ARBA" id="ARBA00022832"/>
    </source>
</evidence>
<keyword evidence="5" id="KW-0560">Oxidoreductase</keyword>
<organism evidence="11 12">
    <name type="scientific">Aphidius gifuensis</name>
    <name type="common">Parasitoid wasp</name>
    <dbReference type="NCBI Taxonomy" id="684658"/>
    <lineage>
        <taxon>Eukaryota</taxon>
        <taxon>Metazoa</taxon>
        <taxon>Ecdysozoa</taxon>
        <taxon>Arthropoda</taxon>
        <taxon>Hexapoda</taxon>
        <taxon>Insecta</taxon>
        <taxon>Pterygota</taxon>
        <taxon>Neoptera</taxon>
        <taxon>Endopterygota</taxon>
        <taxon>Hymenoptera</taxon>
        <taxon>Apocrita</taxon>
        <taxon>Ichneumonoidea</taxon>
        <taxon>Braconidae</taxon>
        <taxon>Aphidiinae</taxon>
        <taxon>Aphidius</taxon>
    </lineage>
</organism>
<dbReference type="InterPro" id="IPR049900">
    <property type="entry name" value="PKS_mFAS_DH"/>
</dbReference>
<keyword evidence="8" id="KW-0511">Multifunctional enzyme</keyword>
<protein>
    <recommendedName>
        <fullName evidence="10">PKS/mFAS DH domain-containing protein</fullName>
    </recommendedName>
</protein>
<dbReference type="InterPro" id="IPR049552">
    <property type="entry name" value="PKS_DH_N"/>
</dbReference>
<dbReference type="PROSITE" id="PS52019">
    <property type="entry name" value="PKS_MFAS_DH"/>
    <property type="match status" value="1"/>
</dbReference>
<accession>A0A834XHN4</accession>
<keyword evidence="1" id="KW-0596">Phosphopantetheine</keyword>
<dbReference type="EMBL" id="JACMRX010000011">
    <property type="protein sequence ID" value="KAF7987178.1"/>
    <property type="molecule type" value="Genomic_DNA"/>
</dbReference>
<dbReference type="Gene3D" id="3.30.70.3290">
    <property type="match status" value="1"/>
</dbReference>
<feature type="domain" description="PKS/mFAS DH" evidence="10">
    <location>
        <begin position="86"/>
        <end position="367"/>
    </location>
</feature>
<evidence type="ECO:0000313" key="11">
    <source>
        <dbReference type="EMBL" id="KAF7987178.1"/>
    </source>
</evidence>
<evidence type="ECO:0000259" key="10">
    <source>
        <dbReference type="PROSITE" id="PS52019"/>
    </source>
</evidence>
<comment type="caution">
    <text evidence="11">The sequence shown here is derived from an EMBL/GenBank/DDBJ whole genome shotgun (WGS) entry which is preliminary data.</text>
</comment>
<feature type="region of interest" description="N-terminal hotdog fold" evidence="9">
    <location>
        <begin position="86"/>
        <end position="211"/>
    </location>
</feature>
<dbReference type="Pfam" id="PF21089">
    <property type="entry name" value="PKS_DH_N"/>
    <property type="match status" value="1"/>
</dbReference>
<keyword evidence="3" id="KW-0276">Fatty acid metabolism</keyword>
<keyword evidence="2" id="KW-0444">Lipid biosynthesis</keyword>
<evidence type="ECO:0000256" key="6">
    <source>
        <dbReference type="ARBA" id="ARBA00023098"/>
    </source>
</evidence>
<evidence type="ECO:0000313" key="12">
    <source>
        <dbReference type="Proteomes" id="UP000639338"/>
    </source>
</evidence>
<name>A0A834XHN4_APHGI</name>
<keyword evidence="7" id="KW-0275">Fatty acid biosynthesis</keyword>